<accession>A0ABU9BK27</accession>
<dbReference type="RefSeq" id="WP_341424462.1">
    <property type="nucleotide sequence ID" value="NZ_JBBUTG010000002.1"/>
</dbReference>
<evidence type="ECO:0000313" key="1">
    <source>
        <dbReference type="EMBL" id="MEK8030109.1"/>
    </source>
</evidence>
<keyword evidence="2" id="KW-1185">Reference proteome</keyword>
<dbReference type="Proteomes" id="UP001371218">
    <property type="component" value="Unassembled WGS sequence"/>
</dbReference>
<proteinExistence type="predicted"/>
<name>A0ABU9BK27_9BURK</name>
<dbReference type="EMBL" id="JBBUTG010000002">
    <property type="protein sequence ID" value="MEK8030109.1"/>
    <property type="molecule type" value="Genomic_DNA"/>
</dbReference>
<sequence length="46" mass="5118">MPALHAKAPPLVVANARHGPGYGGHWRFDKRRRGLPFGQVRKTLSL</sequence>
<reference evidence="1 2" key="1">
    <citation type="submission" date="2024-04" db="EMBL/GenBank/DDBJ databases">
        <title>Novel species of the genus Ideonella isolated from streams.</title>
        <authorList>
            <person name="Lu H."/>
        </authorList>
    </citation>
    <scope>NUCLEOTIDE SEQUENCE [LARGE SCALE GENOMIC DNA]</scope>
    <source>
        <strain evidence="1 2">DXS29W</strain>
    </source>
</reference>
<evidence type="ECO:0000313" key="2">
    <source>
        <dbReference type="Proteomes" id="UP001371218"/>
    </source>
</evidence>
<organism evidence="1 2">
    <name type="scientific">Ideonella lacteola</name>
    <dbReference type="NCBI Taxonomy" id="2984193"/>
    <lineage>
        <taxon>Bacteria</taxon>
        <taxon>Pseudomonadati</taxon>
        <taxon>Pseudomonadota</taxon>
        <taxon>Betaproteobacteria</taxon>
        <taxon>Burkholderiales</taxon>
        <taxon>Sphaerotilaceae</taxon>
        <taxon>Ideonella</taxon>
    </lineage>
</organism>
<gene>
    <name evidence="1" type="ORF">AACH06_04675</name>
</gene>
<comment type="caution">
    <text evidence="1">The sequence shown here is derived from an EMBL/GenBank/DDBJ whole genome shotgun (WGS) entry which is preliminary data.</text>
</comment>
<protein>
    <submittedName>
        <fullName evidence="1">Uncharacterized protein</fullName>
    </submittedName>
</protein>